<gene>
    <name evidence="2" type="ORF">SAMN02745691_01457</name>
</gene>
<dbReference type="AlphaFoldDB" id="A0A1M6H5I9"/>
<dbReference type="CDD" id="cd00761">
    <property type="entry name" value="Glyco_tranf_GTA_type"/>
    <property type="match status" value="1"/>
</dbReference>
<keyword evidence="3" id="KW-1185">Reference proteome</keyword>
<dbReference type="Proteomes" id="UP000184342">
    <property type="component" value="Unassembled WGS sequence"/>
</dbReference>
<dbReference type="RefSeq" id="WP_073993701.1">
    <property type="nucleotide sequence ID" value="NZ_FQYT01000014.1"/>
</dbReference>
<dbReference type="InterPro" id="IPR029044">
    <property type="entry name" value="Nucleotide-diphossugar_trans"/>
</dbReference>
<dbReference type="Gene3D" id="3.90.550.10">
    <property type="entry name" value="Spore Coat Polysaccharide Biosynthesis Protein SpsA, Chain A"/>
    <property type="match status" value="1"/>
</dbReference>
<dbReference type="Pfam" id="PF00535">
    <property type="entry name" value="Glycos_transf_2"/>
    <property type="match status" value="1"/>
</dbReference>
<feature type="domain" description="Glycosyltransferase 2-like" evidence="1">
    <location>
        <begin position="64"/>
        <end position="165"/>
    </location>
</feature>
<sequence>MENIYTDIMGEVGEFSPVRNYFNRIREILSKEGNSKYHEEYLPIITRANAEKTKKIFLSVITRTQGKRPEALRETLLCLSGQTDMDFEVLIIGHKLASEGSSLVDDIIEEQETELKNRIRFLELDYGNRTTPLNYGFANAYGDYIAILDDDDLVFDNWVEEFHKAAGIWPGTVLHAYIFGQKWMTVETDKSTLGLRAVAKPNTDYCKDFILKNQLYMNVCPPVGLAFPANTFKKLGIIFDEDLDTTEDWDFFMRTVFVSGITDIKTATGIYRLWTNAESSATLHTQKEWAQNREVILQKFEKCPVALNEKWISECTHPGKFCNEQQSISADTRKNIIHPKLYYDDGKGFTEKNSISGENMDQYPYFSTEFQIPTDAKKLRFDVNEAGMVILKHISITITDIKGKGHIITMNEFRHNGHRFEDTIVYLEPDPQLVIDISSLCDPISIAFVGEVTTNISDNMIQYCNSRLKKSFFRKIISSRRKG</sequence>
<reference evidence="2 3" key="1">
    <citation type="submission" date="2016-11" db="EMBL/GenBank/DDBJ databases">
        <authorList>
            <person name="Jaros S."/>
            <person name="Januszkiewicz K."/>
            <person name="Wedrychowicz H."/>
        </authorList>
    </citation>
    <scope>NUCLEOTIDE SEQUENCE [LARGE SCALE GENOMIC DNA]</scope>
    <source>
        <strain evidence="2 3">DSM 15970</strain>
    </source>
</reference>
<dbReference type="PANTHER" id="PTHR22916:SF3">
    <property type="entry name" value="UDP-GLCNAC:BETAGAL BETA-1,3-N-ACETYLGLUCOSAMINYLTRANSFERASE-LIKE PROTEIN 1"/>
    <property type="match status" value="1"/>
</dbReference>
<proteinExistence type="predicted"/>
<protein>
    <submittedName>
        <fullName evidence="2">Glycosyltransferase involved in cell wall bisynthesis</fullName>
    </submittedName>
</protein>
<accession>A0A1M6H5I9</accession>
<dbReference type="GO" id="GO:0016758">
    <property type="term" value="F:hexosyltransferase activity"/>
    <property type="evidence" value="ECO:0007669"/>
    <property type="project" value="UniProtKB-ARBA"/>
</dbReference>
<keyword evidence="2" id="KW-0808">Transferase</keyword>
<dbReference type="InterPro" id="IPR001173">
    <property type="entry name" value="Glyco_trans_2-like"/>
</dbReference>
<dbReference type="SUPFAM" id="SSF53448">
    <property type="entry name" value="Nucleotide-diphospho-sugar transferases"/>
    <property type="match status" value="1"/>
</dbReference>
<name>A0A1M6H5I9_9FIRM</name>
<dbReference type="EMBL" id="FQYT01000014">
    <property type="protein sequence ID" value="SHJ17412.1"/>
    <property type="molecule type" value="Genomic_DNA"/>
</dbReference>
<organism evidence="2 3">
    <name type="scientific">Parasporobacterium paucivorans DSM 15970</name>
    <dbReference type="NCBI Taxonomy" id="1122934"/>
    <lineage>
        <taxon>Bacteria</taxon>
        <taxon>Bacillati</taxon>
        <taxon>Bacillota</taxon>
        <taxon>Clostridia</taxon>
        <taxon>Lachnospirales</taxon>
        <taxon>Lachnospiraceae</taxon>
        <taxon>Parasporobacterium</taxon>
    </lineage>
</organism>
<dbReference type="STRING" id="1122934.SAMN02745691_01457"/>
<evidence type="ECO:0000259" key="1">
    <source>
        <dbReference type="Pfam" id="PF00535"/>
    </source>
</evidence>
<evidence type="ECO:0000313" key="3">
    <source>
        <dbReference type="Proteomes" id="UP000184342"/>
    </source>
</evidence>
<evidence type="ECO:0000313" key="2">
    <source>
        <dbReference type="EMBL" id="SHJ17412.1"/>
    </source>
</evidence>
<dbReference type="PANTHER" id="PTHR22916">
    <property type="entry name" value="GLYCOSYLTRANSFERASE"/>
    <property type="match status" value="1"/>
</dbReference>
<dbReference type="OrthoDB" id="525353at2"/>